<accession>A0A4Y2IQ25</accession>
<protein>
    <submittedName>
        <fullName evidence="4">Uncharacterized protein</fullName>
    </submittedName>
</protein>
<dbReference type="AlphaFoldDB" id="A0A4Y2IQ25"/>
<dbReference type="InterPro" id="IPR001806">
    <property type="entry name" value="Small_GTPase"/>
</dbReference>
<dbReference type="SUPFAM" id="SSF52540">
    <property type="entry name" value="P-loop containing nucleoside triphosphate hydrolases"/>
    <property type="match status" value="1"/>
</dbReference>
<dbReference type="InterPro" id="IPR027417">
    <property type="entry name" value="P-loop_NTPase"/>
</dbReference>
<comment type="caution">
    <text evidence="4">The sequence shown here is derived from an EMBL/GenBank/DDBJ whole genome shotgun (WGS) entry which is preliminary data.</text>
</comment>
<feature type="region of interest" description="Disordered" evidence="3">
    <location>
        <begin position="54"/>
        <end position="77"/>
    </location>
</feature>
<evidence type="ECO:0000256" key="3">
    <source>
        <dbReference type="SAM" id="MobiDB-lite"/>
    </source>
</evidence>
<dbReference type="GO" id="GO:0005525">
    <property type="term" value="F:GTP binding"/>
    <property type="evidence" value="ECO:0007669"/>
    <property type="project" value="InterPro"/>
</dbReference>
<evidence type="ECO:0000313" key="5">
    <source>
        <dbReference type="Proteomes" id="UP000499080"/>
    </source>
</evidence>
<gene>
    <name evidence="4" type="ORF">AVEN_122553_1</name>
</gene>
<dbReference type="EMBL" id="BGPR01002852">
    <property type="protein sequence ID" value="GBM79963.1"/>
    <property type="molecule type" value="Genomic_DNA"/>
</dbReference>
<sequence length="286" mass="32167">MDFKGGFRNHFSSSAHYNYFSGNGFNLRKDLYSLSAKSSENDLRRSKFQNKLPLQSFEDEGRKRTSSCPLPTTKRRFDDNQELSPAVVQFPDNKLANFIGIDVLPEETLHILVTGPPHCGKTLLVEALAKRKLQIASDSGPSLAFIQSFAMLGMKVHANVWYMKNPKDCTMSLKDAFSDKNFAIILVYDVTVSKTLLDVRKYILAFKSVFGTDVPIILVGNKTDMRTLILNELSMLDWGFLEHCDGQQVKDEYKLASFVECSGETSRGMDDMLFKAATVALADLKF</sequence>
<dbReference type="PROSITE" id="PS51419">
    <property type="entry name" value="RAB"/>
    <property type="match status" value="1"/>
</dbReference>
<keyword evidence="5" id="KW-1185">Reference proteome</keyword>
<evidence type="ECO:0000256" key="1">
    <source>
        <dbReference type="ARBA" id="ARBA00006270"/>
    </source>
</evidence>
<proteinExistence type="inferred from homology"/>
<name>A0A4Y2IQ25_ARAVE</name>
<comment type="similarity">
    <text evidence="1">Belongs to the small GTPase superfamily. Rab family.</text>
</comment>
<dbReference type="PRINTS" id="PR00449">
    <property type="entry name" value="RASTRNSFRMNG"/>
</dbReference>
<organism evidence="4 5">
    <name type="scientific">Araneus ventricosus</name>
    <name type="common">Orbweaver spider</name>
    <name type="synonym">Epeira ventricosa</name>
    <dbReference type="NCBI Taxonomy" id="182803"/>
    <lineage>
        <taxon>Eukaryota</taxon>
        <taxon>Metazoa</taxon>
        <taxon>Ecdysozoa</taxon>
        <taxon>Arthropoda</taxon>
        <taxon>Chelicerata</taxon>
        <taxon>Arachnida</taxon>
        <taxon>Araneae</taxon>
        <taxon>Araneomorphae</taxon>
        <taxon>Entelegynae</taxon>
        <taxon>Araneoidea</taxon>
        <taxon>Araneidae</taxon>
        <taxon>Araneus</taxon>
    </lineage>
</organism>
<dbReference type="Gene3D" id="3.40.50.300">
    <property type="entry name" value="P-loop containing nucleotide triphosphate hydrolases"/>
    <property type="match status" value="1"/>
</dbReference>
<dbReference type="SMART" id="SM00174">
    <property type="entry name" value="RHO"/>
    <property type="match status" value="1"/>
</dbReference>
<evidence type="ECO:0000256" key="2">
    <source>
        <dbReference type="ARBA" id="ARBA00022741"/>
    </source>
</evidence>
<keyword evidence="2" id="KW-0547">Nucleotide-binding</keyword>
<dbReference type="SMART" id="SM00175">
    <property type="entry name" value="RAB"/>
    <property type="match status" value="1"/>
</dbReference>
<dbReference type="Proteomes" id="UP000499080">
    <property type="component" value="Unassembled WGS sequence"/>
</dbReference>
<dbReference type="PANTHER" id="PTHR47978">
    <property type="match status" value="1"/>
</dbReference>
<dbReference type="OrthoDB" id="8830751at2759"/>
<evidence type="ECO:0000313" key="4">
    <source>
        <dbReference type="EMBL" id="GBM79963.1"/>
    </source>
</evidence>
<dbReference type="GO" id="GO:0003924">
    <property type="term" value="F:GTPase activity"/>
    <property type="evidence" value="ECO:0007669"/>
    <property type="project" value="InterPro"/>
</dbReference>
<dbReference type="Pfam" id="PF00071">
    <property type="entry name" value="Ras"/>
    <property type="match status" value="1"/>
</dbReference>
<reference evidence="4 5" key="1">
    <citation type="journal article" date="2019" name="Sci. Rep.">
        <title>Orb-weaving spider Araneus ventricosus genome elucidates the spidroin gene catalogue.</title>
        <authorList>
            <person name="Kono N."/>
            <person name="Nakamura H."/>
            <person name="Ohtoshi R."/>
            <person name="Moran D.A.P."/>
            <person name="Shinohara A."/>
            <person name="Yoshida Y."/>
            <person name="Fujiwara M."/>
            <person name="Mori M."/>
            <person name="Tomita M."/>
            <person name="Arakawa K."/>
        </authorList>
    </citation>
    <scope>NUCLEOTIDE SEQUENCE [LARGE SCALE GENOMIC DNA]</scope>
</reference>